<sequence>MNNIWKNILVALALSAIFATTGSYFLYTGQLKITKLDLHQDFDANYFSKPKFPSNKIILTVDDIEKDKLGLFKISLVNFTTENYENIPINIKVTPKNKNEFKILGYSAVGQEELYDLVKETKKKHFDGSSHHFSYNVSSINRTEKSNYGMQLRILFEGRERV</sequence>
<proteinExistence type="predicted"/>
<dbReference type="OrthoDB" id="9985708at2"/>
<dbReference type="EMBL" id="QZEI01000138">
    <property type="protein sequence ID" value="RLV57817.1"/>
    <property type="molecule type" value="Genomic_DNA"/>
</dbReference>
<evidence type="ECO:0000313" key="1">
    <source>
        <dbReference type="EMBL" id="RLV57817.1"/>
    </source>
</evidence>
<organism evidence="1 2">
    <name type="scientific">Parashewanella curva</name>
    <dbReference type="NCBI Taxonomy" id="2338552"/>
    <lineage>
        <taxon>Bacteria</taxon>
        <taxon>Pseudomonadati</taxon>
        <taxon>Pseudomonadota</taxon>
        <taxon>Gammaproteobacteria</taxon>
        <taxon>Alteromonadales</taxon>
        <taxon>Shewanellaceae</taxon>
        <taxon>Parashewanella</taxon>
    </lineage>
</organism>
<dbReference type="RefSeq" id="WP_121840847.1">
    <property type="nucleotide sequence ID" value="NZ_ML014887.1"/>
</dbReference>
<reference evidence="1 2" key="1">
    <citation type="submission" date="2018-09" db="EMBL/GenBank/DDBJ databases">
        <title>Phylogeny of the Shewanellaceae, and recommendation for two new genera, Pseudoshewanella and Parashewanella.</title>
        <authorList>
            <person name="Wang G."/>
        </authorList>
    </citation>
    <scope>NUCLEOTIDE SEQUENCE [LARGE SCALE GENOMIC DNA]</scope>
    <source>
        <strain evidence="1 2">C51</strain>
    </source>
</reference>
<dbReference type="Proteomes" id="UP000281474">
    <property type="component" value="Unassembled WGS sequence"/>
</dbReference>
<protein>
    <submittedName>
        <fullName evidence="1">Uncharacterized protein</fullName>
    </submittedName>
</protein>
<accession>A0A3L8PR10</accession>
<name>A0A3L8PR10_9GAMM</name>
<keyword evidence="2" id="KW-1185">Reference proteome</keyword>
<gene>
    <name evidence="1" type="ORF">D5018_20560</name>
</gene>
<evidence type="ECO:0000313" key="2">
    <source>
        <dbReference type="Proteomes" id="UP000281474"/>
    </source>
</evidence>
<dbReference type="AlphaFoldDB" id="A0A3L8PR10"/>
<comment type="caution">
    <text evidence="1">The sequence shown here is derived from an EMBL/GenBank/DDBJ whole genome shotgun (WGS) entry which is preliminary data.</text>
</comment>